<dbReference type="CDD" id="cd11065">
    <property type="entry name" value="CYP64-like"/>
    <property type="match status" value="1"/>
</dbReference>
<dbReference type="Gene3D" id="1.10.630.10">
    <property type="entry name" value="Cytochrome P450"/>
    <property type="match status" value="1"/>
</dbReference>
<evidence type="ECO:0000256" key="8">
    <source>
        <dbReference type="ARBA" id="ARBA00023033"/>
    </source>
</evidence>
<sequence length="387" mass="44206">MLAELMEWNWSFALMPYGTVWRRYRRAFHDHFHPNVVHKYHDVYVGTARAFLRRLLKTPDDFMLHVRHAFASTILKITYGMIISDDNDDSYVKTAEIALSSASEAGIPGRFLVDIFPAMKYIPAWVPGAGWKRKANYWRQISRKFVNMPWESVKERMKDGTAEPCVTTALIEKLLDENSPNWQDGDSMARNICAMSFAGGADTTVSTVQSYFMAMALYPEVQKKAQEELDRVLGGRLPEFNDRPNLPYINAMVKESMRWQPVTPVGLAHMASEADEYNGSILHDPEIYEDPLTYNPERFLKDGKIDPTVRNPTVASFGYGRRICPGRFLAEDSMFITISHILSDGKEIPIRPEMTNGTLSYPEPFVCRITPRSIQAEELIRNSGLMD</sequence>
<dbReference type="InterPro" id="IPR017972">
    <property type="entry name" value="Cyt_P450_CS"/>
</dbReference>
<proteinExistence type="inferred from homology"/>
<feature type="binding site" description="axial binding residue" evidence="9">
    <location>
        <position position="324"/>
    </location>
    <ligand>
        <name>heme</name>
        <dbReference type="ChEBI" id="CHEBI:30413"/>
    </ligand>
    <ligandPart>
        <name>Fe</name>
        <dbReference type="ChEBI" id="CHEBI:18248"/>
    </ligandPart>
</feature>
<evidence type="ECO:0000256" key="6">
    <source>
        <dbReference type="ARBA" id="ARBA00023002"/>
    </source>
</evidence>
<keyword evidence="5 9" id="KW-0479">Metal-binding</keyword>
<evidence type="ECO:0000313" key="11">
    <source>
        <dbReference type="EMBL" id="KAF5353962.1"/>
    </source>
</evidence>
<dbReference type="InterPro" id="IPR050364">
    <property type="entry name" value="Cytochrome_P450_fung"/>
</dbReference>
<dbReference type="PROSITE" id="PS00086">
    <property type="entry name" value="CYTOCHROME_P450"/>
    <property type="match status" value="1"/>
</dbReference>
<keyword evidence="7 9" id="KW-0408">Iron</keyword>
<gene>
    <name evidence="11" type="ORF">D9756_007033</name>
</gene>
<evidence type="ECO:0000256" key="2">
    <source>
        <dbReference type="ARBA" id="ARBA00005179"/>
    </source>
</evidence>
<comment type="similarity">
    <text evidence="3 10">Belongs to the cytochrome P450 family.</text>
</comment>
<evidence type="ECO:0000313" key="12">
    <source>
        <dbReference type="Proteomes" id="UP000559027"/>
    </source>
</evidence>
<comment type="pathway">
    <text evidence="2">Secondary metabolite biosynthesis.</text>
</comment>
<keyword evidence="4 9" id="KW-0349">Heme</keyword>
<evidence type="ECO:0000256" key="5">
    <source>
        <dbReference type="ARBA" id="ARBA00022723"/>
    </source>
</evidence>
<organism evidence="11 12">
    <name type="scientific">Leucocoprinus leucothites</name>
    <dbReference type="NCBI Taxonomy" id="201217"/>
    <lineage>
        <taxon>Eukaryota</taxon>
        <taxon>Fungi</taxon>
        <taxon>Dikarya</taxon>
        <taxon>Basidiomycota</taxon>
        <taxon>Agaricomycotina</taxon>
        <taxon>Agaricomycetes</taxon>
        <taxon>Agaricomycetidae</taxon>
        <taxon>Agaricales</taxon>
        <taxon>Agaricineae</taxon>
        <taxon>Agaricaceae</taxon>
        <taxon>Leucocoprinus</taxon>
    </lineage>
</organism>
<dbReference type="InterPro" id="IPR036396">
    <property type="entry name" value="Cyt_P450_sf"/>
</dbReference>
<dbReference type="EMBL" id="JAACJO010000009">
    <property type="protein sequence ID" value="KAF5353962.1"/>
    <property type="molecule type" value="Genomic_DNA"/>
</dbReference>
<dbReference type="InterPro" id="IPR002401">
    <property type="entry name" value="Cyt_P450_E_grp-I"/>
</dbReference>
<evidence type="ECO:0008006" key="13">
    <source>
        <dbReference type="Google" id="ProtNLM"/>
    </source>
</evidence>
<evidence type="ECO:0000256" key="10">
    <source>
        <dbReference type="RuleBase" id="RU000461"/>
    </source>
</evidence>
<dbReference type="GO" id="GO:0020037">
    <property type="term" value="F:heme binding"/>
    <property type="evidence" value="ECO:0007669"/>
    <property type="project" value="InterPro"/>
</dbReference>
<evidence type="ECO:0000256" key="4">
    <source>
        <dbReference type="ARBA" id="ARBA00022617"/>
    </source>
</evidence>
<dbReference type="PRINTS" id="PR00385">
    <property type="entry name" value="P450"/>
</dbReference>
<dbReference type="PANTHER" id="PTHR46300">
    <property type="entry name" value="P450, PUTATIVE (EUROFUNG)-RELATED-RELATED"/>
    <property type="match status" value="1"/>
</dbReference>
<comment type="cofactor">
    <cofactor evidence="1 9">
        <name>heme</name>
        <dbReference type="ChEBI" id="CHEBI:30413"/>
    </cofactor>
</comment>
<name>A0A8H5D837_9AGAR</name>
<keyword evidence="8 10" id="KW-0503">Monooxygenase</keyword>
<dbReference type="InterPro" id="IPR001128">
    <property type="entry name" value="Cyt_P450"/>
</dbReference>
<dbReference type="GO" id="GO:0004497">
    <property type="term" value="F:monooxygenase activity"/>
    <property type="evidence" value="ECO:0007669"/>
    <property type="project" value="UniProtKB-KW"/>
</dbReference>
<dbReference type="Proteomes" id="UP000559027">
    <property type="component" value="Unassembled WGS sequence"/>
</dbReference>
<keyword evidence="12" id="KW-1185">Reference proteome</keyword>
<dbReference type="Pfam" id="PF00067">
    <property type="entry name" value="p450"/>
    <property type="match status" value="1"/>
</dbReference>
<evidence type="ECO:0000256" key="1">
    <source>
        <dbReference type="ARBA" id="ARBA00001971"/>
    </source>
</evidence>
<dbReference type="AlphaFoldDB" id="A0A8H5D837"/>
<evidence type="ECO:0000256" key="9">
    <source>
        <dbReference type="PIRSR" id="PIRSR602401-1"/>
    </source>
</evidence>
<dbReference type="SUPFAM" id="SSF48264">
    <property type="entry name" value="Cytochrome P450"/>
    <property type="match status" value="1"/>
</dbReference>
<keyword evidence="6 10" id="KW-0560">Oxidoreductase</keyword>
<dbReference type="PRINTS" id="PR00463">
    <property type="entry name" value="EP450I"/>
</dbReference>
<evidence type="ECO:0000256" key="7">
    <source>
        <dbReference type="ARBA" id="ARBA00023004"/>
    </source>
</evidence>
<dbReference type="GO" id="GO:0016705">
    <property type="term" value="F:oxidoreductase activity, acting on paired donors, with incorporation or reduction of molecular oxygen"/>
    <property type="evidence" value="ECO:0007669"/>
    <property type="project" value="InterPro"/>
</dbReference>
<reference evidence="11 12" key="1">
    <citation type="journal article" date="2020" name="ISME J.">
        <title>Uncovering the hidden diversity of litter-decomposition mechanisms in mushroom-forming fungi.</title>
        <authorList>
            <person name="Floudas D."/>
            <person name="Bentzer J."/>
            <person name="Ahren D."/>
            <person name="Johansson T."/>
            <person name="Persson P."/>
            <person name="Tunlid A."/>
        </authorList>
    </citation>
    <scope>NUCLEOTIDE SEQUENCE [LARGE SCALE GENOMIC DNA]</scope>
    <source>
        <strain evidence="11 12">CBS 146.42</strain>
    </source>
</reference>
<comment type="caution">
    <text evidence="11">The sequence shown here is derived from an EMBL/GenBank/DDBJ whole genome shotgun (WGS) entry which is preliminary data.</text>
</comment>
<evidence type="ECO:0000256" key="3">
    <source>
        <dbReference type="ARBA" id="ARBA00010617"/>
    </source>
</evidence>
<accession>A0A8H5D837</accession>
<protein>
    <recommendedName>
        <fullName evidence="13">Cytochrome P450</fullName>
    </recommendedName>
</protein>
<dbReference type="OrthoDB" id="2789670at2759"/>
<dbReference type="GO" id="GO:0005506">
    <property type="term" value="F:iron ion binding"/>
    <property type="evidence" value="ECO:0007669"/>
    <property type="project" value="InterPro"/>
</dbReference>
<dbReference type="PANTHER" id="PTHR46300:SF7">
    <property type="entry name" value="P450, PUTATIVE (EUROFUNG)-RELATED"/>
    <property type="match status" value="1"/>
</dbReference>